<dbReference type="EMBL" id="KF900770">
    <property type="protein sequence ID" value="AIF06457.1"/>
    <property type="molecule type" value="Genomic_DNA"/>
</dbReference>
<evidence type="ECO:0000313" key="1">
    <source>
        <dbReference type="EMBL" id="AIF06457.1"/>
    </source>
</evidence>
<accession>A0A075GW03</accession>
<protein>
    <submittedName>
        <fullName evidence="1">Uncharacterized protein</fullName>
    </submittedName>
</protein>
<organism evidence="1">
    <name type="scientific">uncultured marine group II/III euryarchaeote KM3_192_C12</name>
    <dbReference type="NCBI Taxonomy" id="1457964"/>
    <lineage>
        <taxon>Archaea</taxon>
        <taxon>Methanobacteriati</taxon>
        <taxon>Methanobacteriota</taxon>
        <taxon>environmental samples</taxon>
    </lineage>
</organism>
<name>A0A075GW03_9EURY</name>
<sequence>MHSHSPPPPTDDGAGQNILSASEDKWFIDCENDGKWVNQSSSMPSDSQYSRAIIWVITVVMVGSRFQNMTSAIMQHHTDEWPKSGSHHRFFRKIGFVQFQYTLKIDISRPFAEGRQFLTTVVNLVCHHSGRLSALA</sequence>
<proteinExistence type="predicted"/>
<dbReference type="AlphaFoldDB" id="A0A075GW03"/>
<reference evidence="1" key="1">
    <citation type="journal article" date="2014" name="Genome Biol. Evol.">
        <title>Pangenome evidence for extensive interdomain horizontal transfer affecting lineage core and shell genes in uncultured planktonic thaumarchaeota and euryarchaeota.</title>
        <authorList>
            <person name="Deschamps P."/>
            <person name="Zivanovic Y."/>
            <person name="Moreira D."/>
            <person name="Rodriguez-Valera F."/>
            <person name="Lopez-Garcia P."/>
        </authorList>
    </citation>
    <scope>NUCLEOTIDE SEQUENCE</scope>
</reference>